<keyword evidence="2" id="KW-1185">Reference proteome</keyword>
<organism evidence="1 2">
    <name type="scientific">Phycomyces blakesleeanus (strain ATCC 8743b / DSM 1359 / FGSC 10004 / NBRC 33097 / NRRL 1555)</name>
    <dbReference type="NCBI Taxonomy" id="763407"/>
    <lineage>
        <taxon>Eukaryota</taxon>
        <taxon>Fungi</taxon>
        <taxon>Fungi incertae sedis</taxon>
        <taxon>Mucoromycota</taxon>
        <taxon>Mucoromycotina</taxon>
        <taxon>Mucoromycetes</taxon>
        <taxon>Mucorales</taxon>
        <taxon>Phycomycetaceae</taxon>
        <taxon>Phycomyces</taxon>
    </lineage>
</organism>
<dbReference type="EMBL" id="KV441027">
    <property type="protein sequence ID" value="OAD65819.1"/>
    <property type="molecule type" value="Genomic_DNA"/>
</dbReference>
<evidence type="ECO:0000313" key="1">
    <source>
        <dbReference type="EMBL" id="OAD65819.1"/>
    </source>
</evidence>
<dbReference type="VEuPathDB" id="FungiDB:PHYBLDRAFT_71660"/>
<reference evidence="2" key="1">
    <citation type="submission" date="2015-06" db="EMBL/GenBank/DDBJ databases">
        <title>Expansion of signal transduction pathways in fungi by whole-genome duplication.</title>
        <authorList>
            <consortium name="DOE Joint Genome Institute"/>
            <person name="Corrochano L.M."/>
            <person name="Kuo A."/>
            <person name="Marcet-Houben M."/>
            <person name="Polaino S."/>
            <person name="Salamov A."/>
            <person name="Villalobos J.M."/>
            <person name="Alvarez M.I."/>
            <person name="Avalos J."/>
            <person name="Benito E.P."/>
            <person name="Benoit I."/>
            <person name="Burger G."/>
            <person name="Camino L.P."/>
            <person name="Canovas D."/>
            <person name="Cerda-Olmedo E."/>
            <person name="Cheng J.-F."/>
            <person name="Dominguez A."/>
            <person name="Elias M."/>
            <person name="Eslava A.P."/>
            <person name="Glaser F."/>
            <person name="Grimwood J."/>
            <person name="Gutierrez G."/>
            <person name="Heitman J."/>
            <person name="Henrissat B."/>
            <person name="Iturriaga E.A."/>
            <person name="Lang B.F."/>
            <person name="Lavin J.L."/>
            <person name="Lee S."/>
            <person name="Li W."/>
            <person name="Lindquist E."/>
            <person name="Lopez-Garcia S."/>
            <person name="Luque E.M."/>
            <person name="Marcos A.T."/>
            <person name="Martin J."/>
            <person name="McCluskey K."/>
            <person name="Medina H.R."/>
            <person name="Miralles-Duran A."/>
            <person name="Miyazaki A."/>
            <person name="Munoz-Torres E."/>
            <person name="Oguiza J.A."/>
            <person name="Ohm R."/>
            <person name="Olmedo M."/>
            <person name="Orejas M."/>
            <person name="Ortiz-Castellanos L."/>
            <person name="Pisabarro A.G."/>
            <person name="Rodriguez-Romero J."/>
            <person name="Ruiz-Herrera J."/>
            <person name="Ruiz-Vazquez R."/>
            <person name="Sanz C."/>
            <person name="Schackwitz W."/>
            <person name="Schmutz J."/>
            <person name="Shahriari M."/>
            <person name="Shelest E."/>
            <person name="Silva-Franco F."/>
            <person name="Soanes D."/>
            <person name="Syed K."/>
            <person name="Tagua V.G."/>
            <person name="Talbot N.J."/>
            <person name="Thon M."/>
            <person name="De vries R.P."/>
            <person name="Wiebenga A."/>
            <person name="Yadav J.S."/>
            <person name="Braun E.L."/>
            <person name="Baker S."/>
            <person name="Garre V."/>
            <person name="Horwitz B."/>
            <person name="Torres-Martinez S."/>
            <person name="Idnurm A."/>
            <person name="Herrera-Estrella A."/>
            <person name="Gabaldon T."/>
            <person name="Grigoriev I.V."/>
        </authorList>
    </citation>
    <scope>NUCLEOTIDE SEQUENCE [LARGE SCALE GENOMIC DNA]</scope>
    <source>
        <strain evidence="2">NRRL 1555(-)</strain>
    </source>
</reference>
<gene>
    <name evidence="1" type="ORF">PHYBLDRAFT_71660</name>
</gene>
<name>A0A167JEA9_PHYB8</name>
<sequence length="118" mass="13727">MGVLSQIVRSNFKFKKQYYWIKIYKATNNYALKKSCKISEFIVKKKTPVESLSASTDELIKDILKVIEEKVNVKLEQIIAVKELEQTFKANKYINKVDNVLQDLESKERTLGFFESLG</sequence>
<protein>
    <submittedName>
        <fullName evidence="1">Uncharacterized protein</fullName>
    </submittedName>
</protein>
<dbReference type="InParanoid" id="A0A167JEA9"/>
<evidence type="ECO:0000313" key="2">
    <source>
        <dbReference type="Proteomes" id="UP000077315"/>
    </source>
</evidence>
<dbReference type="RefSeq" id="XP_018283859.1">
    <property type="nucleotide sequence ID" value="XM_018442519.1"/>
</dbReference>
<dbReference type="AlphaFoldDB" id="A0A167JEA9"/>
<accession>A0A167JEA9</accession>
<proteinExistence type="predicted"/>
<dbReference type="Proteomes" id="UP000077315">
    <property type="component" value="Unassembled WGS sequence"/>
</dbReference>
<dbReference type="GeneID" id="29003425"/>